<gene>
    <name evidence="1" type="ORF">SELMODRAFT_422464</name>
</gene>
<dbReference type="PANTHER" id="PTHR37171:SF1">
    <property type="entry name" value="SERINE_THREONINE-PROTEIN KINASE YRZF-RELATED"/>
    <property type="match status" value="1"/>
</dbReference>
<dbReference type="Proteomes" id="UP000001514">
    <property type="component" value="Unassembled WGS sequence"/>
</dbReference>
<sequence length="498" mass="56475">MKTYKIPLQPLHLFPANFNLHFEIVPVTVWIHQLLLLYHLLEEWLTSNPPTGRAKKDLEEELEIAGNLKIFLRFAVQPGEGTYRFRTNTVGQPDLFVKGATDRPLIVGIVDFHHAVEEAVMRLFTYMMITGACFGVVVDAGSIQYAKMSQGDTLQLYLFAPVTAWSALGFLLQLARDEPEPPQQSIGDYSLSLSKLTPRDSRVVESFKSIAKQHRSYHSIVQDMENLSFENLEDVSCKWLRDAKSSVVSAKYKQQQVRDLTTPWLLDVETYLRKVITEVDANKTLHTLQGVQIPRLVSWGFLCGTMFAYVMTSDEGWPLSSYLTFSVRDIQAALAPAYEALARIHARGLIHGDLTPPQKRKQQQPVKVIGFSSASYVSPKEIHVAAGREMAKFHQCFEEVFEFVRVEEGMAVDRFLLALQKSSSIVHKFPKIRDLLNAYVYVPIVVSRLQRVHMLLDALTALVDNPKLLEEELRFDGLMRFLADEEKKHKGASLPALA</sequence>
<dbReference type="EMBL" id="GL377621">
    <property type="protein sequence ID" value="EFJ15868.1"/>
    <property type="molecule type" value="Genomic_DNA"/>
</dbReference>
<evidence type="ECO:0000313" key="1">
    <source>
        <dbReference type="EMBL" id="EFJ15868.1"/>
    </source>
</evidence>
<dbReference type="KEGG" id="smo:SELMODRAFT_422464"/>
<dbReference type="InterPro" id="IPR052396">
    <property type="entry name" value="Meiotic_Drive_Suppr_Kinase"/>
</dbReference>
<protein>
    <recommendedName>
        <fullName evidence="3">Protein kinase domain-containing protein</fullName>
    </recommendedName>
</protein>
<organism evidence="2">
    <name type="scientific">Selaginella moellendorffii</name>
    <name type="common">Spikemoss</name>
    <dbReference type="NCBI Taxonomy" id="88036"/>
    <lineage>
        <taxon>Eukaryota</taxon>
        <taxon>Viridiplantae</taxon>
        <taxon>Streptophyta</taxon>
        <taxon>Embryophyta</taxon>
        <taxon>Tracheophyta</taxon>
        <taxon>Lycopodiopsida</taxon>
        <taxon>Selaginellales</taxon>
        <taxon>Selaginellaceae</taxon>
        <taxon>Selaginella</taxon>
    </lineage>
</organism>
<dbReference type="InterPro" id="IPR011009">
    <property type="entry name" value="Kinase-like_dom_sf"/>
</dbReference>
<dbReference type="InParanoid" id="D8SIH0"/>
<dbReference type="Gramene" id="EFJ15868">
    <property type="protein sequence ID" value="EFJ15868"/>
    <property type="gene ID" value="SELMODRAFT_422464"/>
</dbReference>
<name>D8SIH0_SELML</name>
<reference evidence="1 2" key="1">
    <citation type="journal article" date="2011" name="Science">
        <title>The Selaginella genome identifies genetic changes associated with the evolution of vascular plants.</title>
        <authorList>
            <person name="Banks J.A."/>
            <person name="Nishiyama T."/>
            <person name="Hasebe M."/>
            <person name="Bowman J.L."/>
            <person name="Gribskov M."/>
            <person name="dePamphilis C."/>
            <person name="Albert V.A."/>
            <person name="Aono N."/>
            <person name="Aoyama T."/>
            <person name="Ambrose B.A."/>
            <person name="Ashton N.W."/>
            <person name="Axtell M.J."/>
            <person name="Barker E."/>
            <person name="Barker M.S."/>
            <person name="Bennetzen J.L."/>
            <person name="Bonawitz N.D."/>
            <person name="Chapple C."/>
            <person name="Cheng C."/>
            <person name="Correa L.G."/>
            <person name="Dacre M."/>
            <person name="DeBarry J."/>
            <person name="Dreyer I."/>
            <person name="Elias M."/>
            <person name="Engstrom E.M."/>
            <person name="Estelle M."/>
            <person name="Feng L."/>
            <person name="Finet C."/>
            <person name="Floyd S.K."/>
            <person name="Frommer W.B."/>
            <person name="Fujita T."/>
            <person name="Gramzow L."/>
            <person name="Gutensohn M."/>
            <person name="Harholt J."/>
            <person name="Hattori M."/>
            <person name="Heyl A."/>
            <person name="Hirai T."/>
            <person name="Hiwatashi Y."/>
            <person name="Ishikawa M."/>
            <person name="Iwata M."/>
            <person name="Karol K.G."/>
            <person name="Koehler B."/>
            <person name="Kolukisaoglu U."/>
            <person name="Kubo M."/>
            <person name="Kurata T."/>
            <person name="Lalonde S."/>
            <person name="Li K."/>
            <person name="Li Y."/>
            <person name="Litt A."/>
            <person name="Lyons E."/>
            <person name="Manning G."/>
            <person name="Maruyama T."/>
            <person name="Michael T.P."/>
            <person name="Mikami K."/>
            <person name="Miyazaki S."/>
            <person name="Morinaga S."/>
            <person name="Murata T."/>
            <person name="Mueller-Roeber B."/>
            <person name="Nelson D.R."/>
            <person name="Obara M."/>
            <person name="Oguri Y."/>
            <person name="Olmstead R.G."/>
            <person name="Onodera N."/>
            <person name="Petersen B.L."/>
            <person name="Pils B."/>
            <person name="Prigge M."/>
            <person name="Rensing S.A."/>
            <person name="Riano-Pachon D.M."/>
            <person name="Roberts A.W."/>
            <person name="Sato Y."/>
            <person name="Scheller H.V."/>
            <person name="Schulz B."/>
            <person name="Schulz C."/>
            <person name="Shakirov E.V."/>
            <person name="Shibagaki N."/>
            <person name="Shinohara N."/>
            <person name="Shippen D.E."/>
            <person name="Soerensen I."/>
            <person name="Sotooka R."/>
            <person name="Sugimoto N."/>
            <person name="Sugita M."/>
            <person name="Sumikawa N."/>
            <person name="Tanurdzic M."/>
            <person name="Theissen G."/>
            <person name="Ulvskov P."/>
            <person name="Wakazuki S."/>
            <person name="Weng J.K."/>
            <person name="Willats W.W."/>
            <person name="Wipf D."/>
            <person name="Wolf P.G."/>
            <person name="Yang L."/>
            <person name="Zimmer A.D."/>
            <person name="Zhu Q."/>
            <person name="Mitros T."/>
            <person name="Hellsten U."/>
            <person name="Loque D."/>
            <person name="Otillar R."/>
            <person name="Salamov A."/>
            <person name="Schmutz J."/>
            <person name="Shapiro H."/>
            <person name="Lindquist E."/>
            <person name="Lucas S."/>
            <person name="Rokhsar D."/>
            <person name="Grigoriev I.V."/>
        </authorList>
    </citation>
    <scope>NUCLEOTIDE SEQUENCE [LARGE SCALE GENOMIC DNA]</scope>
</reference>
<proteinExistence type="predicted"/>
<keyword evidence="2" id="KW-1185">Reference proteome</keyword>
<evidence type="ECO:0000313" key="2">
    <source>
        <dbReference type="Proteomes" id="UP000001514"/>
    </source>
</evidence>
<dbReference type="HOGENOM" id="CLU_042595_0_0_1"/>
<dbReference type="AlphaFoldDB" id="D8SIH0"/>
<evidence type="ECO:0008006" key="3">
    <source>
        <dbReference type="Google" id="ProtNLM"/>
    </source>
</evidence>
<dbReference type="SUPFAM" id="SSF56112">
    <property type="entry name" value="Protein kinase-like (PK-like)"/>
    <property type="match status" value="1"/>
</dbReference>
<dbReference type="PANTHER" id="PTHR37171">
    <property type="entry name" value="SERINE/THREONINE-PROTEIN KINASE YRZF-RELATED"/>
    <property type="match status" value="1"/>
</dbReference>
<accession>D8SIH0</accession>